<evidence type="ECO:0000256" key="1">
    <source>
        <dbReference type="ARBA" id="ARBA00022723"/>
    </source>
</evidence>
<proteinExistence type="predicted"/>
<dbReference type="InterPro" id="IPR037523">
    <property type="entry name" value="VOC_core"/>
</dbReference>
<protein>
    <submittedName>
        <fullName evidence="3">VOC family protein</fullName>
    </submittedName>
</protein>
<evidence type="ECO:0000259" key="2">
    <source>
        <dbReference type="PROSITE" id="PS51819"/>
    </source>
</evidence>
<dbReference type="PROSITE" id="PS00934">
    <property type="entry name" value="GLYOXALASE_I_1"/>
    <property type="match status" value="1"/>
</dbReference>
<organism evidence="3 4">
    <name type="scientific">Jeotgalibacillus haloalkalitolerans</name>
    <dbReference type="NCBI Taxonomy" id="3104292"/>
    <lineage>
        <taxon>Bacteria</taxon>
        <taxon>Bacillati</taxon>
        <taxon>Bacillota</taxon>
        <taxon>Bacilli</taxon>
        <taxon>Bacillales</taxon>
        <taxon>Caryophanaceae</taxon>
        <taxon>Jeotgalibacillus</taxon>
    </lineage>
</organism>
<keyword evidence="4" id="KW-1185">Reference proteome</keyword>
<dbReference type="InterPro" id="IPR018146">
    <property type="entry name" value="Glyoxalase_1_CS"/>
</dbReference>
<feature type="domain" description="VOC" evidence="2">
    <location>
        <begin position="6"/>
        <end position="120"/>
    </location>
</feature>
<gene>
    <name evidence="3" type="ORF">UFB30_00885</name>
</gene>
<dbReference type="InterPro" id="IPR004360">
    <property type="entry name" value="Glyas_Fos-R_dOase_dom"/>
</dbReference>
<dbReference type="InterPro" id="IPR052164">
    <property type="entry name" value="Anthracycline_SecMetBiosynth"/>
</dbReference>
<dbReference type="PROSITE" id="PS51819">
    <property type="entry name" value="VOC"/>
    <property type="match status" value="1"/>
</dbReference>
<name>A0ABU5KHQ4_9BACL</name>
<comment type="caution">
    <text evidence="3">The sequence shown here is derived from an EMBL/GenBank/DDBJ whole genome shotgun (WGS) entry which is preliminary data.</text>
</comment>
<dbReference type="Gene3D" id="3.10.180.10">
    <property type="entry name" value="2,3-Dihydroxybiphenyl 1,2-Dioxygenase, domain 1"/>
    <property type="match status" value="1"/>
</dbReference>
<reference evidence="3 4" key="1">
    <citation type="submission" date="2023-12" db="EMBL/GenBank/DDBJ databases">
        <title>Jeotgalibacillus haloalkaliphilus sp. nov., a novel salt-tolerant bacteria, isolated from the estuary of the Fenhe River into the Yellow River.</title>
        <authorList>
            <person name="Li Y."/>
        </authorList>
    </citation>
    <scope>NUCLEOTIDE SEQUENCE [LARGE SCALE GENOMIC DNA]</scope>
    <source>
        <strain evidence="3 4">HH7-29</strain>
    </source>
</reference>
<dbReference type="Proteomes" id="UP001292084">
    <property type="component" value="Unassembled WGS sequence"/>
</dbReference>
<dbReference type="SUPFAM" id="SSF54593">
    <property type="entry name" value="Glyoxalase/Bleomycin resistance protein/Dihydroxybiphenyl dioxygenase"/>
    <property type="match status" value="1"/>
</dbReference>
<evidence type="ECO:0000313" key="3">
    <source>
        <dbReference type="EMBL" id="MDZ5710748.1"/>
    </source>
</evidence>
<keyword evidence="1" id="KW-0479">Metal-binding</keyword>
<dbReference type="PANTHER" id="PTHR33993:SF2">
    <property type="entry name" value="VOC DOMAIN-CONTAINING PROTEIN"/>
    <property type="match status" value="1"/>
</dbReference>
<dbReference type="EMBL" id="JAXQNN010000001">
    <property type="protein sequence ID" value="MDZ5710748.1"/>
    <property type="molecule type" value="Genomic_DNA"/>
</dbReference>
<dbReference type="PANTHER" id="PTHR33993">
    <property type="entry name" value="GLYOXALASE-RELATED"/>
    <property type="match status" value="1"/>
</dbReference>
<dbReference type="Pfam" id="PF00903">
    <property type="entry name" value="Glyoxalase"/>
    <property type="match status" value="1"/>
</dbReference>
<evidence type="ECO:0000313" key="4">
    <source>
        <dbReference type="Proteomes" id="UP001292084"/>
    </source>
</evidence>
<dbReference type="InterPro" id="IPR029068">
    <property type="entry name" value="Glyas_Bleomycin-R_OHBP_Dase"/>
</dbReference>
<sequence length="124" mass="14312">MKMIKQIGQIGVRVKDVKRATAFYRETLGLQQLFETENMSFFECEGVRLMLTLPENDAFDHPGSVLYFNVPDIEEAYQQFEDKGVSFLDQPHVVAKMEQTETWMTFFRDTEGNTLALMSEVTVS</sequence>
<accession>A0ABU5KHQ4</accession>